<keyword evidence="4" id="KW-1185">Reference proteome</keyword>
<evidence type="ECO:0000313" key="1">
    <source>
        <dbReference type="EMBL" id="MDO6452199.1"/>
    </source>
</evidence>
<dbReference type="GO" id="GO:1990228">
    <property type="term" value="C:sulfurtransferase complex"/>
    <property type="evidence" value="ECO:0007669"/>
    <property type="project" value="TreeGrafter"/>
</dbReference>
<proteinExistence type="predicted"/>
<dbReference type="Proteomes" id="UP001177341">
    <property type="component" value="Unassembled WGS sequence"/>
</dbReference>
<dbReference type="PANTHER" id="PTHR37526">
    <property type="entry name" value="PROTEIN TUSB"/>
    <property type="match status" value="1"/>
</dbReference>
<dbReference type="Gene3D" id="3.40.1260.10">
    <property type="entry name" value="DsrEFH-like"/>
    <property type="match status" value="1"/>
</dbReference>
<accession>A0AAW7XGK5</accession>
<dbReference type="EMBL" id="JAUYVO010000001">
    <property type="protein sequence ID" value="MDP2521168.1"/>
    <property type="molecule type" value="Genomic_DNA"/>
</dbReference>
<evidence type="ECO:0000313" key="3">
    <source>
        <dbReference type="Proteomes" id="UP001169862"/>
    </source>
</evidence>
<dbReference type="InterPro" id="IPR027396">
    <property type="entry name" value="DsrEFH-like"/>
</dbReference>
<dbReference type="GeneID" id="89456468"/>
<name>A0AAW7XGK5_9GAMM</name>
<dbReference type="SUPFAM" id="SSF75169">
    <property type="entry name" value="DsrEFH-like"/>
    <property type="match status" value="1"/>
</dbReference>
<evidence type="ECO:0000313" key="2">
    <source>
        <dbReference type="EMBL" id="MDP2521168.1"/>
    </source>
</evidence>
<reference evidence="1" key="1">
    <citation type="submission" date="2023-07" db="EMBL/GenBank/DDBJ databases">
        <title>Genome content predicts the carbon catabolic preferences of heterotrophic bacteria.</title>
        <authorList>
            <person name="Gralka M."/>
        </authorList>
    </citation>
    <scope>NUCLEOTIDE SEQUENCE</scope>
    <source>
        <strain evidence="2">5G01</strain>
        <strain evidence="1">I2M16</strain>
    </source>
</reference>
<sequence>MSQTTLHTLNKAPNSHSALWQSCLAAIKPDDTLLLIEDGVYALASSTQLLNHNQATSVLYLKADVEARGLHTFTSPSQLISDKQFVELSCSHHKVVSWF</sequence>
<dbReference type="Proteomes" id="UP001169862">
    <property type="component" value="Unassembled WGS sequence"/>
</dbReference>
<protein>
    <submittedName>
        <fullName evidence="1">Sulfurtransferase complex subunit TusB</fullName>
    </submittedName>
</protein>
<dbReference type="PANTHER" id="PTHR37526:SF1">
    <property type="entry name" value="PROTEIN TUSB"/>
    <property type="match status" value="1"/>
</dbReference>
<dbReference type="NCBIfam" id="TIGR03011">
    <property type="entry name" value="sulf_tusB_dsrH"/>
    <property type="match status" value="1"/>
</dbReference>
<dbReference type="GO" id="GO:0002143">
    <property type="term" value="P:tRNA wobble position uridine thiolation"/>
    <property type="evidence" value="ECO:0007669"/>
    <property type="project" value="InterPro"/>
</dbReference>
<evidence type="ECO:0000313" key="4">
    <source>
        <dbReference type="Proteomes" id="UP001177341"/>
    </source>
</evidence>
<comment type="caution">
    <text evidence="1">The sequence shown here is derived from an EMBL/GenBank/DDBJ whole genome shotgun (WGS) entry which is preliminary data.</text>
</comment>
<dbReference type="AlphaFoldDB" id="A0AAW7XGK5"/>
<dbReference type="RefSeq" id="WP_075178988.1">
    <property type="nucleotide sequence ID" value="NZ_CAXHZV010000001.1"/>
</dbReference>
<dbReference type="EMBL" id="JAUOPG010000001">
    <property type="protein sequence ID" value="MDO6452199.1"/>
    <property type="molecule type" value="Genomic_DNA"/>
</dbReference>
<gene>
    <name evidence="1" type="primary">tusB</name>
    <name evidence="1" type="ORF">Q4490_01350</name>
    <name evidence="2" type="ORF">Q8W30_01175</name>
</gene>
<dbReference type="Pfam" id="PF04077">
    <property type="entry name" value="DsrH"/>
    <property type="match status" value="1"/>
</dbReference>
<organism evidence="1 3">
    <name type="scientific">Neptunomonas phycophila</name>
    <dbReference type="NCBI Taxonomy" id="1572645"/>
    <lineage>
        <taxon>Bacteria</taxon>
        <taxon>Pseudomonadati</taxon>
        <taxon>Pseudomonadota</taxon>
        <taxon>Gammaproteobacteria</taxon>
        <taxon>Oceanospirillales</taxon>
        <taxon>Oceanospirillaceae</taxon>
        <taxon>Neptunomonas</taxon>
    </lineage>
</organism>
<dbReference type="InterPro" id="IPR007215">
    <property type="entry name" value="Sulphur_relay_TusB/DsrH"/>
</dbReference>